<dbReference type="AlphaFoldDB" id="A0AAP0HJ23"/>
<evidence type="ECO:0000313" key="2">
    <source>
        <dbReference type="EMBL" id="KAK9084465.1"/>
    </source>
</evidence>
<gene>
    <name evidence="2" type="ORF">Scep_030936</name>
</gene>
<evidence type="ECO:0000256" key="1">
    <source>
        <dbReference type="SAM" id="MobiDB-lite"/>
    </source>
</evidence>
<dbReference type="EMBL" id="JBBNAG010000013">
    <property type="protein sequence ID" value="KAK9084465.1"/>
    <property type="molecule type" value="Genomic_DNA"/>
</dbReference>
<feature type="region of interest" description="Disordered" evidence="1">
    <location>
        <begin position="95"/>
        <end position="117"/>
    </location>
</feature>
<feature type="compositionally biased region" description="Basic and acidic residues" evidence="1">
    <location>
        <begin position="155"/>
        <end position="166"/>
    </location>
</feature>
<comment type="caution">
    <text evidence="2">The sequence shown here is derived from an EMBL/GenBank/DDBJ whole genome shotgun (WGS) entry which is preliminary data.</text>
</comment>
<keyword evidence="3" id="KW-1185">Reference proteome</keyword>
<reference evidence="2 3" key="1">
    <citation type="submission" date="2024-01" db="EMBL/GenBank/DDBJ databases">
        <title>Genome assemblies of Stephania.</title>
        <authorList>
            <person name="Yang L."/>
        </authorList>
    </citation>
    <scope>NUCLEOTIDE SEQUENCE [LARGE SCALE GENOMIC DNA]</scope>
    <source>
        <strain evidence="2">JXDWG</strain>
        <tissue evidence="2">Leaf</tissue>
    </source>
</reference>
<feature type="compositionally biased region" description="Basic and acidic residues" evidence="1">
    <location>
        <begin position="69"/>
        <end position="81"/>
    </location>
</feature>
<evidence type="ECO:0000313" key="3">
    <source>
        <dbReference type="Proteomes" id="UP001419268"/>
    </source>
</evidence>
<feature type="region of interest" description="Disordered" evidence="1">
    <location>
        <begin position="43"/>
        <end position="81"/>
    </location>
</feature>
<name>A0AAP0HJ23_9MAGN</name>
<protein>
    <submittedName>
        <fullName evidence="2">Uncharacterized protein</fullName>
    </submittedName>
</protein>
<accession>A0AAP0HJ23</accession>
<proteinExistence type="predicted"/>
<sequence length="166" mass="18737">MSTWTDVDMYSVHVDKEGFSRSTWIHVDRKTVTKGADSAFSKALSAPHLSSSANRRRESRVGGEGGSDPWRETRGGRKKEATVLRFLPAAVHTRAAETKERRCGGVTGARSGGSQQQQQRQWYVEAFAWRWYVEEETAKQQCGGGSRARMRRRSGASDDHIHERIR</sequence>
<dbReference type="Proteomes" id="UP001419268">
    <property type="component" value="Unassembled WGS sequence"/>
</dbReference>
<feature type="region of interest" description="Disordered" evidence="1">
    <location>
        <begin position="140"/>
        <end position="166"/>
    </location>
</feature>
<organism evidence="2 3">
    <name type="scientific">Stephania cephalantha</name>
    <dbReference type="NCBI Taxonomy" id="152367"/>
    <lineage>
        <taxon>Eukaryota</taxon>
        <taxon>Viridiplantae</taxon>
        <taxon>Streptophyta</taxon>
        <taxon>Embryophyta</taxon>
        <taxon>Tracheophyta</taxon>
        <taxon>Spermatophyta</taxon>
        <taxon>Magnoliopsida</taxon>
        <taxon>Ranunculales</taxon>
        <taxon>Menispermaceae</taxon>
        <taxon>Menispermoideae</taxon>
        <taxon>Cissampelideae</taxon>
        <taxon>Stephania</taxon>
    </lineage>
</organism>